<name>A0A1M6J632_REIAG</name>
<dbReference type="EMBL" id="FRAA01000001">
    <property type="protein sequence ID" value="SHJ42097.1"/>
    <property type="molecule type" value="Genomic_DNA"/>
</dbReference>
<feature type="domain" description="Thioredoxin" evidence="5">
    <location>
        <begin position="325"/>
        <end position="465"/>
    </location>
</feature>
<dbReference type="InterPro" id="IPR013766">
    <property type="entry name" value="Thioredoxin_domain"/>
</dbReference>
<dbReference type="PANTHER" id="PTHR42852:SF6">
    <property type="entry name" value="THIOL:DISULFIDE INTERCHANGE PROTEIN DSBE"/>
    <property type="match status" value="1"/>
</dbReference>
<reference evidence="7" key="1">
    <citation type="submission" date="2016-11" db="EMBL/GenBank/DDBJ databases">
        <authorList>
            <person name="Varghese N."/>
            <person name="Submissions S."/>
        </authorList>
    </citation>
    <scope>NUCLEOTIDE SEQUENCE [LARGE SCALE GENOMIC DNA]</scope>
    <source>
        <strain evidence="7">DSM 26134</strain>
    </source>
</reference>
<keyword evidence="3" id="KW-1015">Disulfide bond</keyword>
<dbReference type="AlphaFoldDB" id="A0A1M6J632"/>
<evidence type="ECO:0000313" key="7">
    <source>
        <dbReference type="Proteomes" id="UP000184474"/>
    </source>
</evidence>
<keyword evidence="6" id="KW-0413">Isomerase</keyword>
<evidence type="ECO:0000259" key="5">
    <source>
        <dbReference type="PROSITE" id="PS51352"/>
    </source>
</evidence>
<evidence type="ECO:0000313" key="6">
    <source>
        <dbReference type="EMBL" id="SHJ42097.1"/>
    </source>
</evidence>
<dbReference type="InterPro" id="IPR033395">
    <property type="entry name" value="DUF5106"/>
</dbReference>
<comment type="subcellular location">
    <subcellularLocation>
        <location evidence="1">Cell envelope</location>
    </subcellularLocation>
</comment>
<dbReference type="Gene3D" id="3.40.30.10">
    <property type="entry name" value="Glutaredoxin"/>
    <property type="match status" value="1"/>
</dbReference>
<dbReference type="Proteomes" id="UP000184474">
    <property type="component" value="Unassembled WGS sequence"/>
</dbReference>
<dbReference type="InterPro" id="IPR036249">
    <property type="entry name" value="Thioredoxin-like_sf"/>
</dbReference>
<proteinExistence type="predicted"/>
<evidence type="ECO:0000256" key="1">
    <source>
        <dbReference type="ARBA" id="ARBA00004196"/>
    </source>
</evidence>
<dbReference type="STRING" id="156994.SAMN04488028_10156"/>
<organism evidence="6 7">
    <name type="scientific">Reichenbachiella agariperforans</name>
    <dbReference type="NCBI Taxonomy" id="156994"/>
    <lineage>
        <taxon>Bacteria</taxon>
        <taxon>Pseudomonadati</taxon>
        <taxon>Bacteroidota</taxon>
        <taxon>Cytophagia</taxon>
        <taxon>Cytophagales</taxon>
        <taxon>Reichenbachiellaceae</taxon>
        <taxon>Reichenbachiella</taxon>
    </lineage>
</organism>
<dbReference type="Pfam" id="PF13905">
    <property type="entry name" value="Thioredoxin_8"/>
    <property type="match status" value="1"/>
</dbReference>
<protein>
    <submittedName>
        <fullName evidence="6">Thiol-disulfide isomerase or thioredoxin</fullName>
    </submittedName>
</protein>
<accession>A0A1M6J632</accession>
<dbReference type="InterPro" id="IPR012336">
    <property type="entry name" value="Thioredoxin-like_fold"/>
</dbReference>
<keyword evidence="7" id="KW-1185">Reference proteome</keyword>
<dbReference type="PROSITE" id="PS51352">
    <property type="entry name" value="THIOREDOXIN_2"/>
    <property type="match status" value="1"/>
</dbReference>
<dbReference type="InterPro" id="IPR050553">
    <property type="entry name" value="Thioredoxin_ResA/DsbE_sf"/>
</dbReference>
<sequence length="465" mass="53969">MWIKKCLFFSFVLISLNGFGQTEGYRIEVVMEGLEDTVVYLGNHFGPKKYLQDTAKLGAGGRLVFEGDRRLKTGMYFLYGGALYMDLIIDEQQFKLSTKRTDLYGSMIVEDSPSNVQFRDFQELMIAHQQNVRDLTQRLDSTSTKKDSVTIFDRVQELNDLNLASRDSLQEQCGDSFVAELIELMGLRADFAFEGDSLTVEEKQEQYNAFKNDYFKNIDFNSEGLVRTPIFESKINEYLDKVTIQNPDSVIHSVDFLLSSSQDNEELYRYLLVTLFQKYQNHKIMGMDKVFVYLSDEYYLKGKAPWADEAMITELKKEMVFHRDNQIGNIAPQIYFQDTSGVASSLYSIKDDYIILYFYSPTCGHCKKKTPVLKEVYDQLDGKAEVVAVCTDTDAEKWKEFIQELDLNWLNYADMGYKSNFRVEYNVRSTPMLYILDKDKRIIAKKLDVEQVKGFVEEQVRRALQ</sequence>
<keyword evidence="4" id="KW-0676">Redox-active center</keyword>
<dbReference type="RefSeq" id="WP_084190252.1">
    <property type="nucleotide sequence ID" value="NZ_FRAA01000001.1"/>
</dbReference>
<dbReference type="Pfam" id="PF17127">
    <property type="entry name" value="DUF5106"/>
    <property type="match status" value="1"/>
</dbReference>
<dbReference type="CDD" id="cd02966">
    <property type="entry name" value="TlpA_like_family"/>
    <property type="match status" value="1"/>
</dbReference>
<dbReference type="GO" id="GO:0030313">
    <property type="term" value="C:cell envelope"/>
    <property type="evidence" value="ECO:0007669"/>
    <property type="project" value="UniProtKB-SubCell"/>
</dbReference>
<gene>
    <name evidence="6" type="ORF">SAMN04488028_10156</name>
</gene>
<dbReference type="GO" id="GO:0017004">
    <property type="term" value="P:cytochrome complex assembly"/>
    <property type="evidence" value="ECO:0007669"/>
    <property type="project" value="UniProtKB-KW"/>
</dbReference>
<dbReference type="InterPro" id="IPR017937">
    <property type="entry name" value="Thioredoxin_CS"/>
</dbReference>
<dbReference type="GO" id="GO:0016853">
    <property type="term" value="F:isomerase activity"/>
    <property type="evidence" value="ECO:0007669"/>
    <property type="project" value="UniProtKB-KW"/>
</dbReference>
<evidence type="ECO:0000256" key="3">
    <source>
        <dbReference type="ARBA" id="ARBA00023157"/>
    </source>
</evidence>
<dbReference type="SUPFAM" id="SSF52833">
    <property type="entry name" value="Thioredoxin-like"/>
    <property type="match status" value="1"/>
</dbReference>
<evidence type="ECO:0000256" key="2">
    <source>
        <dbReference type="ARBA" id="ARBA00022748"/>
    </source>
</evidence>
<dbReference type="PANTHER" id="PTHR42852">
    <property type="entry name" value="THIOL:DISULFIDE INTERCHANGE PROTEIN DSBE"/>
    <property type="match status" value="1"/>
</dbReference>
<keyword evidence="2" id="KW-0201">Cytochrome c-type biogenesis</keyword>
<dbReference type="PROSITE" id="PS00194">
    <property type="entry name" value="THIOREDOXIN_1"/>
    <property type="match status" value="1"/>
</dbReference>
<evidence type="ECO:0000256" key="4">
    <source>
        <dbReference type="ARBA" id="ARBA00023284"/>
    </source>
</evidence>